<reference evidence="1 2" key="1">
    <citation type="submission" date="2018-04" db="EMBL/GenBank/DDBJ databases">
        <title>Genomic Encyclopedia of Type Strains, Phase III (KMG-III): the genomes of soil and plant-associated and newly described type strains.</title>
        <authorList>
            <person name="Whitman W."/>
        </authorList>
    </citation>
    <scope>NUCLEOTIDE SEQUENCE [LARGE SCALE GENOMIC DNA]</scope>
    <source>
        <strain evidence="1 2">MA101b</strain>
    </source>
</reference>
<dbReference type="EMBL" id="QAOG01000005">
    <property type="protein sequence ID" value="PTQ59386.1"/>
    <property type="molecule type" value="Genomic_DNA"/>
</dbReference>
<keyword evidence="2" id="KW-1185">Reference proteome</keyword>
<evidence type="ECO:0000313" key="2">
    <source>
        <dbReference type="Proteomes" id="UP000244189"/>
    </source>
</evidence>
<comment type="caution">
    <text evidence="1">The sequence shown here is derived from an EMBL/GenBank/DDBJ whole genome shotgun (WGS) entry which is preliminary data.</text>
</comment>
<protein>
    <submittedName>
        <fullName evidence="1">Uncharacterized protein</fullName>
    </submittedName>
</protein>
<accession>A0A2T5GJ92</accession>
<organism evidence="1 2">
    <name type="scientific">Sphingomonas aurantiaca</name>
    <dbReference type="NCBI Taxonomy" id="185949"/>
    <lineage>
        <taxon>Bacteria</taxon>
        <taxon>Pseudomonadati</taxon>
        <taxon>Pseudomonadota</taxon>
        <taxon>Alphaproteobacteria</taxon>
        <taxon>Sphingomonadales</taxon>
        <taxon>Sphingomonadaceae</taxon>
        <taxon>Sphingomonas</taxon>
    </lineage>
</organism>
<sequence length="199" mass="21567">MAFETEQHGRFEIKSGPLGGTWAANAFCRKLLVAKAVGASREDAIAAVKANLDRLGRAESAVRDEEGAPSASVYEAAFALLIPDMPDSYLAMLRAHLAATDHLISATRLAQAAGYTGHEGANLHYGKLGQRIADEIDFDPPRREDGTKIWTCAIARDPSLDTDYPDTSMLDALAGNFDDLHFEWQMRPQVVTAPRALGL</sequence>
<gene>
    <name evidence="1" type="ORF">C8J26_3130</name>
</gene>
<dbReference type="RefSeq" id="WP_107959138.1">
    <property type="nucleotide sequence ID" value="NZ_QAOG01000005.1"/>
</dbReference>
<dbReference type="Proteomes" id="UP000244189">
    <property type="component" value="Unassembled WGS sequence"/>
</dbReference>
<name>A0A2T5GJ92_9SPHN</name>
<proteinExistence type="predicted"/>
<evidence type="ECO:0000313" key="1">
    <source>
        <dbReference type="EMBL" id="PTQ59386.1"/>
    </source>
</evidence>
<dbReference type="AlphaFoldDB" id="A0A2T5GJ92"/>